<sequence length="121" mass="14917">MKKLIIFLILNSFISGKEIIFSSFPETSNSINIVDGYNKWQNQVLDLRLNKNLRELQLLKSKGEIQKEQLKFLYRDAEYRIITERESLKNDLIRAKIYYYYHKHHRKYYYYDFNYNIIYLN</sequence>
<protein>
    <submittedName>
        <fullName evidence="1">Uncharacterized protein</fullName>
    </submittedName>
</protein>
<gene>
    <name evidence="1" type="ORF">RFV38_12460</name>
</gene>
<evidence type="ECO:0000313" key="1">
    <source>
        <dbReference type="EMBL" id="MDX8337297.1"/>
    </source>
</evidence>
<dbReference type="EMBL" id="JAVIKH010000028">
    <property type="protein sequence ID" value="MDX8337297.1"/>
    <property type="molecule type" value="Genomic_DNA"/>
</dbReference>
<comment type="caution">
    <text evidence="1">The sequence shown here is derived from an EMBL/GenBank/DDBJ whole genome shotgun (WGS) entry which is preliminary data.</text>
</comment>
<dbReference type="RefSeq" id="WP_320314640.1">
    <property type="nucleotide sequence ID" value="NZ_JAVIKH010000028.1"/>
</dbReference>
<proteinExistence type="predicted"/>
<keyword evidence="2" id="KW-1185">Reference proteome</keyword>
<accession>A0ABU4WE79</accession>
<reference evidence="2" key="1">
    <citation type="submission" date="2023-07" db="EMBL/GenBank/DDBJ databases">
        <authorList>
            <person name="Colorado M.A."/>
            <person name="Villamil L.M."/>
            <person name="Melo J.F."/>
            <person name="Rodriguez J.A."/>
            <person name="Ruiz R.Y."/>
        </authorList>
    </citation>
    <scope>NUCLEOTIDE SEQUENCE [LARGE SCALE GENOMIC DNA]</scope>
    <source>
        <strain evidence="2">C33</strain>
    </source>
</reference>
<name>A0ABU4WE79_9FUSO</name>
<dbReference type="Proteomes" id="UP001279681">
    <property type="component" value="Unassembled WGS sequence"/>
</dbReference>
<organism evidence="1 2">
    <name type="scientific">Candidatus Cetobacterium colombiensis</name>
    <dbReference type="NCBI Taxonomy" id="3073100"/>
    <lineage>
        <taxon>Bacteria</taxon>
        <taxon>Fusobacteriati</taxon>
        <taxon>Fusobacteriota</taxon>
        <taxon>Fusobacteriia</taxon>
        <taxon>Fusobacteriales</taxon>
        <taxon>Fusobacteriaceae</taxon>
        <taxon>Cetobacterium</taxon>
    </lineage>
</organism>
<evidence type="ECO:0000313" key="2">
    <source>
        <dbReference type="Proteomes" id="UP001279681"/>
    </source>
</evidence>